<dbReference type="InterPro" id="IPR040240">
    <property type="entry name" value="TAF1"/>
</dbReference>
<feature type="compositionally biased region" description="Polar residues" evidence="3">
    <location>
        <begin position="213"/>
        <end position="227"/>
    </location>
</feature>
<evidence type="ECO:0000313" key="6">
    <source>
        <dbReference type="Proteomes" id="UP000198287"/>
    </source>
</evidence>
<dbReference type="GO" id="GO:0004402">
    <property type="term" value="F:histone acetyltransferase activity"/>
    <property type="evidence" value="ECO:0007669"/>
    <property type="project" value="InterPro"/>
</dbReference>
<feature type="compositionally biased region" description="Acidic residues" evidence="3">
    <location>
        <begin position="421"/>
        <end position="432"/>
    </location>
</feature>
<reference evidence="5 6" key="1">
    <citation type="submission" date="2015-12" db="EMBL/GenBank/DDBJ databases">
        <title>The genome of Folsomia candida.</title>
        <authorList>
            <person name="Faddeeva A."/>
            <person name="Derks M.F."/>
            <person name="Anvar Y."/>
            <person name="Smit S."/>
            <person name="Van Straalen N."/>
            <person name="Roelofs D."/>
        </authorList>
    </citation>
    <scope>NUCLEOTIDE SEQUENCE [LARGE SCALE GENOMIC DNA]</scope>
    <source>
        <strain evidence="5 6">VU population</strain>
        <tissue evidence="5">Whole body</tissue>
    </source>
</reference>
<keyword evidence="2" id="KW-0804">Transcription</keyword>
<dbReference type="GO" id="GO:0016251">
    <property type="term" value="F:RNA polymerase II general transcription initiation factor activity"/>
    <property type="evidence" value="ECO:0007669"/>
    <property type="project" value="InterPro"/>
</dbReference>
<comment type="caution">
    <text evidence="5">The sequence shown here is derived from an EMBL/GenBank/DDBJ whole genome shotgun (WGS) entry which is preliminary data.</text>
</comment>
<feature type="compositionally biased region" description="Basic and acidic residues" evidence="3">
    <location>
        <begin position="117"/>
        <end position="130"/>
    </location>
</feature>
<evidence type="ECO:0000256" key="2">
    <source>
        <dbReference type="ARBA" id="ARBA00023163"/>
    </source>
</evidence>
<feature type="compositionally biased region" description="Basic and acidic residues" evidence="3">
    <location>
        <begin position="177"/>
        <end position="193"/>
    </location>
</feature>
<feature type="compositionally biased region" description="Low complexity" evidence="3">
    <location>
        <begin position="149"/>
        <end position="158"/>
    </location>
</feature>
<evidence type="ECO:0000259" key="4">
    <source>
        <dbReference type="Pfam" id="PF09247"/>
    </source>
</evidence>
<keyword evidence="5" id="KW-0648">Protein biosynthesis</keyword>
<dbReference type="PANTHER" id="PTHR13900:SF0">
    <property type="entry name" value="TRANSCRIPTION INITIATION FACTOR TFIID SUBUNIT 1"/>
    <property type="match status" value="1"/>
</dbReference>
<keyword evidence="6" id="KW-1185">Reference proteome</keyword>
<dbReference type="Gene3D" id="1.10.1100.10">
    <property type="entry name" value="TAFII-230 TBP-binding domain"/>
    <property type="match status" value="1"/>
</dbReference>
<feature type="region of interest" description="Disordered" evidence="3">
    <location>
        <begin position="354"/>
        <end position="374"/>
    </location>
</feature>
<feature type="compositionally biased region" description="Acidic residues" evidence="3">
    <location>
        <begin position="89"/>
        <end position="100"/>
    </location>
</feature>
<dbReference type="GO" id="GO:0003743">
    <property type="term" value="F:translation initiation factor activity"/>
    <property type="evidence" value="ECO:0007669"/>
    <property type="project" value="UniProtKB-KW"/>
</dbReference>
<dbReference type="GO" id="GO:0005669">
    <property type="term" value="C:transcription factor TFIID complex"/>
    <property type="evidence" value="ECO:0007669"/>
    <property type="project" value="InterPro"/>
</dbReference>
<protein>
    <submittedName>
        <fullName evidence="5">Transcription initiation factor TFIID subunit 1</fullName>
    </submittedName>
</protein>
<feature type="compositionally biased region" description="Polar residues" evidence="3">
    <location>
        <begin position="487"/>
        <end position="496"/>
    </location>
</feature>
<feature type="region of interest" description="Disordered" evidence="3">
    <location>
        <begin position="62"/>
        <end position="240"/>
    </location>
</feature>
<organism evidence="5 6">
    <name type="scientific">Folsomia candida</name>
    <name type="common">Springtail</name>
    <dbReference type="NCBI Taxonomy" id="158441"/>
    <lineage>
        <taxon>Eukaryota</taxon>
        <taxon>Metazoa</taxon>
        <taxon>Ecdysozoa</taxon>
        <taxon>Arthropoda</taxon>
        <taxon>Hexapoda</taxon>
        <taxon>Collembola</taxon>
        <taxon>Entomobryomorpha</taxon>
        <taxon>Isotomoidea</taxon>
        <taxon>Isotomidae</taxon>
        <taxon>Proisotominae</taxon>
        <taxon>Folsomia</taxon>
    </lineage>
</organism>
<dbReference type="AlphaFoldDB" id="A0A226E6Y7"/>
<keyword evidence="1" id="KW-0805">Transcription regulation</keyword>
<dbReference type="PANTHER" id="PTHR13900">
    <property type="entry name" value="TRANSCRIPTION INITIATION FACTOR TFIID"/>
    <property type="match status" value="1"/>
</dbReference>
<dbReference type="InterPro" id="IPR036741">
    <property type="entry name" value="TAFII-230_TBP-bd_sf"/>
</dbReference>
<dbReference type="InterPro" id="IPR009067">
    <property type="entry name" value="TAF_II_230-bd"/>
</dbReference>
<dbReference type="GO" id="GO:0051123">
    <property type="term" value="P:RNA polymerase II preinitiation complex assembly"/>
    <property type="evidence" value="ECO:0007669"/>
    <property type="project" value="TreeGrafter"/>
</dbReference>
<dbReference type="SUPFAM" id="SSF47055">
    <property type="entry name" value="TAF(II)230 TBP-binding fragment"/>
    <property type="match status" value="1"/>
</dbReference>
<sequence>MSDSDEDNEEGEGTVSLAGFLFGNIDMKTGQLEDDILDSESKRQLNALQKFGLGSIIDDVMEGQGQPQQCEKSKKSKTRRLVSSYDSSSDSDDDDDDDDAPQPVSTRTESPSLPSDQESKGEDEIFDEQKSPSAVDFSDINELAEEESSALATLTSASKAYDDDDTDYDDPNPSSEEGGRHVRRLFTERDDKYLMPPPLTTHIKKAAGPGDGTTPTKETSSPNTSPVKSPPPTSAQSTTSAAAEVLLSGKKLETPLAAMMPSKYEGVNVSEIFPEFRQGKVLRWARLFLPGKSNSLPQIWKNVKRRRRKRKILAEGQAAADAAEEADREKRGWGFQYADDASCFAMGSEDEEEFLSDNLEKPKSDNQRNNVEGRSIISTNPNMWRHGPAELWFDMLNVAEDGENFDYGFQIQNLRSRKEDQDESSSEDEDAGDKENSNLTDAALFPGESFHMLTQRDWETDIVWDGSDAKYKKLTKNTAAGWVPSGVNRTAQNFSQPGAKGAPPTGTATNMTGSGKKGDKEGKKTPISSPRQLTIEKIRNSLLNNCTTIKIKSTLNTEAILQGQMKNMKRTFSDFNRFIPNDTRCRAVRLGTFKKIFLDIQKGRAKKRFSL</sequence>
<feature type="domain" description="TAFII-230 TBP-binding" evidence="4">
    <location>
        <begin position="4"/>
        <end position="62"/>
    </location>
</feature>
<gene>
    <name evidence="5" type="ORF">Fcan01_12383</name>
</gene>
<dbReference type="GO" id="GO:0017025">
    <property type="term" value="F:TBP-class protein binding"/>
    <property type="evidence" value="ECO:0007669"/>
    <property type="project" value="InterPro"/>
</dbReference>
<dbReference type="STRING" id="158441.A0A226E6Y7"/>
<proteinExistence type="predicted"/>
<feature type="compositionally biased region" description="Polar residues" evidence="3">
    <location>
        <begin position="103"/>
        <end position="116"/>
    </location>
</feature>
<dbReference type="EMBL" id="LNIX01000006">
    <property type="protein sequence ID" value="OXA52727.1"/>
    <property type="molecule type" value="Genomic_DNA"/>
</dbReference>
<evidence type="ECO:0000256" key="1">
    <source>
        <dbReference type="ARBA" id="ARBA00023015"/>
    </source>
</evidence>
<evidence type="ECO:0000313" key="5">
    <source>
        <dbReference type="EMBL" id="OXA52727.1"/>
    </source>
</evidence>
<feature type="region of interest" description="Disordered" evidence="3">
    <location>
        <begin position="415"/>
        <end position="442"/>
    </location>
</feature>
<feature type="region of interest" description="Disordered" evidence="3">
    <location>
        <begin position="484"/>
        <end position="530"/>
    </location>
</feature>
<keyword evidence="5" id="KW-0396">Initiation factor</keyword>
<accession>A0A226E6Y7</accession>
<evidence type="ECO:0000256" key="3">
    <source>
        <dbReference type="SAM" id="MobiDB-lite"/>
    </source>
</evidence>
<name>A0A226E6Y7_FOLCA</name>
<dbReference type="Proteomes" id="UP000198287">
    <property type="component" value="Unassembled WGS sequence"/>
</dbReference>
<dbReference type="OrthoDB" id="5752at2759"/>
<dbReference type="Pfam" id="PF09247">
    <property type="entry name" value="TBP-binding"/>
    <property type="match status" value="1"/>
</dbReference>